<proteinExistence type="inferred from homology"/>
<feature type="region of interest" description="Disordered" evidence="6">
    <location>
        <begin position="71"/>
        <end position="174"/>
    </location>
</feature>
<feature type="compositionally biased region" description="Acidic residues" evidence="6">
    <location>
        <begin position="547"/>
        <end position="557"/>
    </location>
</feature>
<comment type="similarity">
    <text evidence="2">Belongs to the SNF5 family.</text>
</comment>
<organism evidence="7 8">
    <name type="scientific">Kwoniella mangroviensis CBS 10435</name>
    <dbReference type="NCBI Taxonomy" id="1331196"/>
    <lineage>
        <taxon>Eukaryota</taxon>
        <taxon>Fungi</taxon>
        <taxon>Dikarya</taxon>
        <taxon>Basidiomycota</taxon>
        <taxon>Agaricomycotina</taxon>
        <taxon>Tremellomycetes</taxon>
        <taxon>Tremellales</taxon>
        <taxon>Cryptococcaceae</taxon>
        <taxon>Kwoniella</taxon>
    </lineage>
</organism>
<dbReference type="OrthoDB" id="10258327at2759"/>
<evidence type="ECO:0000313" key="7">
    <source>
        <dbReference type="EMBL" id="OCF56641.1"/>
    </source>
</evidence>
<feature type="region of interest" description="Disordered" evidence="6">
    <location>
        <begin position="658"/>
        <end position="678"/>
    </location>
</feature>
<feature type="compositionally biased region" description="Low complexity" evidence="6">
    <location>
        <begin position="158"/>
        <end position="174"/>
    </location>
</feature>
<sequence>MPPKSKHEFSFPPPGWPSNTVPTSSRKSTNHVQPYPPPPLPINIHMVQPHLPTNYIPQPGYPPQPLFVGVHHPHPHPHPQFIPPRPTGNFHPEPLPMLHPETSYRPHPPQTAYQPVSAPSYRSSTYSQSTPTRSSNAYSNSMNYSSRQNGTVPHPSRAPYTAQAQPQPQPAIYYHPQSYPPGVLPYFSAPPGQKTYDVTLSTPPTSQALYTTYPSRIRTGITSLVQPEHITGGPKEREAFYAEQEKELLNSQRGGSGTSTPRYDSPLPNRSGGVGVGSTRRGGRGRVNYAEEGSDDEEDDDEDDEEELSEMEEPASDPEDDNYGSRRRPGTTRHSSSRRDTYNTYGGGYDSQSMARANKAKRKREEMDKGWSWLGDRTPAERVKSADARVTKHNYVSEELLEKEADRPELLVPITIDLDIPSHDPNSQGIRIKDRFLWNINEPFIEPIQFAQTFCEDLSISHTYAATISELIKNQLEESQNTVEIDISNEDVTEDDVVWSEDDEDTENGRKESAGVDTPLNGDIPHVNGNGNVEKKVNGDEEKGQEQEDVEEQEQEVEQEKEKEKVWEEADCRIIVNLDVQIYTHILRDRIEWDLSSTLPPVVFVKQYVKELGLTGEAVPLITWAIHEELLKHKKDALELELFNQTHPEEQIKFDKSGIHPRTNVSSSSRRGGHAGQGAKGLVGVWRDWFEREEYQPVLFELSFDEIIQREQERLRESRRVMRTLTTGSKRRRI</sequence>
<keyword evidence="3" id="KW-0805">Transcription regulation</keyword>
<evidence type="ECO:0000313" key="8">
    <source>
        <dbReference type="Proteomes" id="UP000092583"/>
    </source>
</evidence>
<dbReference type="PANTHER" id="PTHR10019">
    <property type="entry name" value="SNF5"/>
    <property type="match status" value="1"/>
</dbReference>
<evidence type="ECO:0000256" key="1">
    <source>
        <dbReference type="ARBA" id="ARBA00004123"/>
    </source>
</evidence>
<feature type="region of interest" description="Disordered" evidence="6">
    <location>
        <begin position="249"/>
        <end position="369"/>
    </location>
</feature>
<feature type="compositionally biased region" description="Acidic residues" evidence="6">
    <location>
        <begin position="487"/>
        <end position="506"/>
    </location>
</feature>
<dbReference type="STRING" id="1331196.A0A1B9IMJ3"/>
<keyword evidence="5" id="KW-0539">Nucleus</keyword>
<dbReference type="Proteomes" id="UP000092583">
    <property type="component" value="Unassembled WGS sequence"/>
</dbReference>
<evidence type="ECO:0000256" key="4">
    <source>
        <dbReference type="ARBA" id="ARBA00023163"/>
    </source>
</evidence>
<dbReference type="InterPro" id="IPR006939">
    <property type="entry name" value="SNF5"/>
</dbReference>
<keyword evidence="8" id="KW-1185">Reference proteome</keyword>
<dbReference type="Pfam" id="PF04855">
    <property type="entry name" value="SNF5"/>
    <property type="match status" value="1"/>
</dbReference>
<feature type="compositionally biased region" description="Polar residues" evidence="6">
    <location>
        <begin position="249"/>
        <end position="262"/>
    </location>
</feature>
<evidence type="ECO:0008006" key="9">
    <source>
        <dbReference type="Google" id="ProtNLM"/>
    </source>
</evidence>
<accession>A0A1B9IMJ3</accession>
<feature type="region of interest" description="Disordered" evidence="6">
    <location>
        <begin position="1"/>
        <end position="43"/>
    </location>
</feature>
<feature type="compositionally biased region" description="Polar residues" evidence="6">
    <location>
        <begin position="17"/>
        <end position="32"/>
    </location>
</feature>
<evidence type="ECO:0000256" key="3">
    <source>
        <dbReference type="ARBA" id="ARBA00023015"/>
    </source>
</evidence>
<evidence type="ECO:0000256" key="2">
    <source>
        <dbReference type="ARBA" id="ARBA00010239"/>
    </source>
</evidence>
<comment type="subcellular location">
    <subcellularLocation>
        <location evidence="1">Nucleus</location>
    </subcellularLocation>
</comment>
<keyword evidence="4" id="KW-0804">Transcription</keyword>
<evidence type="ECO:0000256" key="5">
    <source>
        <dbReference type="ARBA" id="ARBA00023242"/>
    </source>
</evidence>
<dbReference type="GO" id="GO:0006338">
    <property type="term" value="P:chromatin remodeling"/>
    <property type="evidence" value="ECO:0007669"/>
    <property type="project" value="InterPro"/>
</dbReference>
<feature type="compositionally biased region" description="Acidic residues" evidence="6">
    <location>
        <begin position="292"/>
        <end position="322"/>
    </location>
</feature>
<evidence type="ECO:0000256" key="6">
    <source>
        <dbReference type="SAM" id="MobiDB-lite"/>
    </source>
</evidence>
<feature type="compositionally biased region" description="Basic and acidic residues" evidence="6">
    <location>
        <begin position="533"/>
        <end position="546"/>
    </location>
</feature>
<protein>
    <recommendedName>
        <fullName evidence="9">Chromatin structure-remodeling complex subunit SFH1</fullName>
    </recommendedName>
</protein>
<name>A0A1B9IMJ3_9TREE</name>
<feature type="region of interest" description="Disordered" evidence="6">
    <location>
        <begin position="483"/>
        <end position="562"/>
    </location>
</feature>
<reference evidence="7 8" key="1">
    <citation type="submission" date="2013-07" db="EMBL/GenBank/DDBJ databases">
        <title>The Genome Sequence of Kwoniella mangroviensis CBS10435.</title>
        <authorList>
            <consortium name="The Broad Institute Genome Sequencing Platform"/>
            <person name="Cuomo C."/>
            <person name="Litvintseva A."/>
            <person name="Chen Y."/>
            <person name="Heitman J."/>
            <person name="Sun S."/>
            <person name="Springer D."/>
            <person name="Dromer F."/>
            <person name="Young S.K."/>
            <person name="Zeng Q."/>
            <person name="Gargeya S."/>
            <person name="Fitzgerald M."/>
            <person name="Abouelleil A."/>
            <person name="Alvarado L."/>
            <person name="Berlin A.M."/>
            <person name="Chapman S.B."/>
            <person name="Dewar J."/>
            <person name="Goldberg J."/>
            <person name="Griggs A."/>
            <person name="Gujja S."/>
            <person name="Hansen M."/>
            <person name="Howarth C."/>
            <person name="Imamovic A."/>
            <person name="Larimer J."/>
            <person name="McCowan C."/>
            <person name="Murphy C."/>
            <person name="Pearson M."/>
            <person name="Priest M."/>
            <person name="Roberts A."/>
            <person name="Saif S."/>
            <person name="Shea T."/>
            <person name="Sykes S."/>
            <person name="Wortman J."/>
            <person name="Nusbaum C."/>
            <person name="Birren B."/>
        </authorList>
    </citation>
    <scope>NUCLEOTIDE SEQUENCE [LARGE SCALE GENOMIC DNA]</scope>
    <source>
        <strain evidence="7 8">CBS 10435</strain>
    </source>
</reference>
<gene>
    <name evidence="7" type="ORF">L486_05495</name>
</gene>
<dbReference type="EMBL" id="KI669464">
    <property type="protein sequence ID" value="OCF56641.1"/>
    <property type="molecule type" value="Genomic_DNA"/>
</dbReference>
<feature type="compositionally biased region" description="Polar residues" evidence="6">
    <location>
        <begin position="120"/>
        <end position="133"/>
    </location>
</feature>
<dbReference type="AlphaFoldDB" id="A0A1B9IMJ3"/>
<dbReference type="GO" id="GO:0000228">
    <property type="term" value="C:nuclear chromosome"/>
    <property type="evidence" value="ECO:0007669"/>
    <property type="project" value="InterPro"/>
</dbReference>
<feature type="compositionally biased region" description="Low complexity" evidence="6">
    <location>
        <begin position="134"/>
        <end position="146"/>
    </location>
</feature>
<reference evidence="8" key="2">
    <citation type="submission" date="2013-12" db="EMBL/GenBank/DDBJ databases">
        <title>Evolution of pathogenesis and genome organization in the Tremellales.</title>
        <authorList>
            <person name="Cuomo C."/>
            <person name="Litvintseva A."/>
            <person name="Heitman J."/>
            <person name="Chen Y."/>
            <person name="Sun S."/>
            <person name="Springer D."/>
            <person name="Dromer F."/>
            <person name="Young S."/>
            <person name="Zeng Q."/>
            <person name="Chapman S."/>
            <person name="Gujja S."/>
            <person name="Saif S."/>
            <person name="Birren B."/>
        </authorList>
    </citation>
    <scope>NUCLEOTIDE SEQUENCE [LARGE SCALE GENOMIC DNA]</scope>
    <source>
        <strain evidence="8">CBS 10435</strain>
    </source>
</reference>